<feature type="transmembrane region" description="Helical" evidence="2">
    <location>
        <begin position="12"/>
        <end position="36"/>
    </location>
</feature>
<keyword evidence="2" id="KW-1133">Transmembrane helix</keyword>
<dbReference type="InterPro" id="IPR045584">
    <property type="entry name" value="Pilin-like"/>
</dbReference>
<dbReference type="Gene3D" id="3.30.700.10">
    <property type="entry name" value="Glycoprotein, Type 4 Pilin"/>
    <property type="match status" value="1"/>
</dbReference>
<evidence type="ECO:0000313" key="3">
    <source>
        <dbReference type="EMBL" id="HCK28796.1"/>
    </source>
</evidence>
<keyword evidence="2" id="KW-0812">Transmembrane</keyword>
<dbReference type="GO" id="GO:0043683">
    <property type="term" value="P:type IV pilus assembly"/>
    <property type="evidence" value="ECO:0007669"/>
    <property type="project" value="InterPro"/>
</dbReference>
<protein>
    <submittedName>
        <fullName evidence="3">Prepilin-type N-terminal cleavage/methylation domain-containing protein</fullName>
    </submittedName>
</protein>
<accession>A0A3D2SH65</accession>
<sequence>MKKETGKIRSHHGYGFTLIELMVTVAIVAIFAAIAFPSYQVYTRKAYAAQTQQEIQKLAEQLERHKARNFNYKGFDASFLYKDASGVLISNFNKNKQELSLPVDGSSTKYILSIVDQTEGNPLLINSTSLGQGWAIKALSTDDKNDSFLKTSNGIQCKNKTKANITFSGCGVGSEIW</sequence>
<dbReference type="RefSeq" id="WP_049176362.1">
    <property type="nucleotide sequence ID" value="NZ_BKFK01000001.1"/>
</dbReference>
<dbReference type="EMBL" id="DPVE01000007">
    <property type="protein sequence ID" value="HCK28796.1"/>
    <property type="molecule type" value="Genomic_DNA"/>
</dbReference>
<name>A0A3D2SH65_9GAMM</name>
<evidence type="ECO:0000256" key="2">
    <source>
        <dbReference type="SAM" id="Phobius"/>
    </source>
</evidence>
<dbReference type="InterPro" id="IPR000983">
    <property type="entry name" value="Bac_GSPG_pilin"/>
</dbReference>
<keyword evidence="1" id="KW-0488">Methylation</keyword>
<evidence type="ECO:0000313" key="4">
    <source>
        <dbReference type="Proteomes" id="UP000263596"/>
    </source>
</evidence>
<dbReference type="AlphaFoldDB" id="A0A3D2SH65"/>
<proteinExistence type="predicted"/>
<dbReference type="InterPro" id="IPR012902">
    <property type="entry name" value="N_methyl_site"/>
</dbReference>
<dbReference type="SUPFAM" id="SSF54523">
    <property type="entry name" value="Pili subunits"/>
    <property type="match status" value="1"/>
</dbReference>
<dbReference type="NCBIfam" id="TIGR02532">
    <property type="entry name" value="IV_pilin_GFxxxE"/>
    <property type="match status" value="1"/>
</dbReference>
<organism evidence="3 4">
    <name type="scientific">Acinetobacter ursingii</name>
    <dbReference type="NCBI Taxonomy" id="108980"/>
    <lineage>
        <taxon>Bacteria</taxon>
        <taxon>Pseudomonadati</taxon>
        <taxon>Pseudomonadota</taxon>
        <taxon>Gammaproteobacteria</taxon>
        <taxon>Moraxellales</taxon>
        <taxon>Moraxellaceae</taxon>
        <taxon>Acinetobacter</taxon>
    </lineage>
</organism>
<dbReference type="PRINTS" id="PR00813">
    <property type="entry name" value="BCTERIALGSPG"/>
</dbReference>
<dbReference type="PANTHER" id="PTHR30093">
    <property type="entry name" value="GENERAL SECRETION PATHWAY PROTEIN G"/>
    <property type="match status" value="1"/>
</dbReference>
<dbReference type="Proteomes" id="UP000263596">
    <property type="component" value="Unassembled WGS sequence"/>
</dbReference>
<reference evidence="3 4" key="1">
    <citation type="journal article" date="2018" name="Nat. Biotechnol.">
        <title>A standardized bacterial taxonomy based on genome phylogeny substantially revises the tree of life.</title>
        <authorList>
            <person name="Parks D.H."/>
            <person name="Chuvochina M."/>
            <person name="Waite D.W."/>
            <person name="Rinke C."/>
            <person name="Skarshewski A."/>
            <person name="Chaumeil P.A."/>
            <person name="Hugenholtz P."/>
        </authorList>
    </citation>
    <scope>NUCLEOTIDE SEQUENCE [LARGE SCALE GENOMIC DNA]</scope>
    <source>
        <strain evidence="3">UBA9669</strain>
    </source>
</reference>
<dbReference type="PANTHER" id="PTHR30093:SF47">
    <property type="entry name" value="TYPE IV PILUS NON-CORE MINOR PILIN PILE"/>
    <property type="match status" value="1"/>
</dbReference>
<gene>
    <name evidence="3" type="ORF">DHW29_00310</name>
</gene>
<comment type="caution">
    <text evidence="3">The sequence shown here is derived from an EMBL/GenBank/DDBJ whole genome shotgun (WGS) entry which is preliminary data.</text>
</comment>
<dbReference type="Pfam" id="PF07963">
    <property type="entry name" value="N_methyl"/>
    <property type="match status" value="1"/>
</dbReference>
<dbReference type="Pfam" id="PF16732">
    <property type="entry name" value="ComP_DUS"/>
    <property type="match status" value="1"/>
</dbReference>
<dbReference type="GO" id="GO:0015628">
    <property type="term" value="P:protein secretion by the type II secretion system"/>
    <property type="evidence" value="ECO:0007669"/>
    <property type="project" value="InterPro"/>
</dbReference>
<dbReference type="GO" id="GO:0015627">
    <property type="term" value="C:type II protein secretion system complex"/>
    <property type="evidence" value="ECO:0007669"/>
    <property type="project" value="InterPro"/>
</dbReference>
<keyword evidence="2" id="KW-0472">Membrane</keyword>
<dbReference type="InterPro" id="IPR031982">
    <property type="entry name" value="PilE-like"/>
</dbReference>
<evidence type="ECO:0000256" key="1">
    <source>
        <dbReference type="ARBA" id="ARBA00022481"/>
    </source>
</evidence>